<dbReference type="AlphaFoldDB" id="A0A2J6RWP6"/>
<proteinExistence type="predicted"/>
<organism evidence="2 3">
    <name type="scientific">Hyaloscypha variabilis (strain UAMH 11265 / GT02V1 / F)</name>
    <name type="common">Meliniomyces variabilis</name>
    <dbReference type="NCBI Taxonomy" id="1149755"/>
    <lineage>
        <taxon>Eukaryota</taxon>
        <taxon>Fungi</taxon>
        <taxon>Dikarya</taxon>
        <taxon>Ascomycota</taxon>
        <taxon>Pezizomycotina</taxon>
        <taxon>Leotiomycetes</taxon>
        <taxon>Helotiales</taxon>
        <taxon>Hyaloscyphaceae</taxon>
        <taxon>Hyaloscypha</taxon>
        <taxon>Hyaloscypha variabilis</taxon>
    </lineage>
</organism>
<evidence type="ECO:0000313" key="2">
    <source>
        <dbReference type="EMBL" id="PMD42941.1"/>
    </source>
</evidence>
<evidence type="ECO:0000313" key="3">
    <source>
        <dbReference type="Proteomes" id="UP000235786"/>
    </source>
</evidence>
<sequence>MHHSFTRNRQKKRSIPHRARPSHQQNPKRNKLLLATSLFLSFLFDFKASLGKLETKAPIHAFTLHPRLLKRGIPNASPRIVRFSRNA</sequence>
<feature type="region of interest" description="Disordered" evidence="1">
    <location>
        <begin position="1"/>
        <end position="30"/>
    </location>
</feature>
<dbReference type="EMBL" id="KZ613942">
    <property type="protein sequence ID" value="PMD42941.1"/>
    <property type="molecule type" value="Genomic_DNA"/>
</dbReference>
<keyword evidence="3" id="KW-1185">Reference proteome</keyword>
<protein>
    <submittedName>
        <fullName evidence="2">Uncharacterized protein</fullName>
    </submittedName>
</protein>
<name>A0A2J6RWP6_HYAVF</name>
<dbReference type="Proteomes" id="UP000235786">
    <property type="component" value="Unassembled WGS sequence"/>
</dbReference>
<gene>
    <name evidence="2" type="ORF">L207DRAFT_509530</name>
</gene>
<reference evidence="2 3" key="1">
    <citation type="submission" date="2016-04" db="EMBL/GenBank/DDBJ databases">
        <title>A degradative enzymes factory behind the ericoid mycorrhizal symbiosis.</title>
        <authorList>
            <consortium name="DOE Joint Genome Institute"/>
            <person name="Martino E."/>
            <person name="Morin E."/>
            <person name="Grelet G."/>
            <person name="Kuo A."/>
            <person name="Kohler A."/>
            <person name="Daghino S."/>
            <person name="Barry K."/>
            <person name="Choi C."/>
            <person name="Cichocki N."/>
            <person name="Clum A."/>
            <person name="Copeland A."/>
            <person name="Hainaut M."/>
            <person name="Haridas S."/>
            <person name="Labutti K."/>
            <person name="Lindquist E."/>
            <person name="Lipzen A."/>
            <person name="Khouja H.-R."/>
            <person name="Murat C."/>
            <person name="Ohm R."/>
            <person name="Olson A."/>
            <person name="Spatafora J."/>
            <person name="Veneault-Fourrey C."/>
            <person name="Henrissat B."/>
            <person name="Grigoriev I."/>
            <person name="Martin F."/>
            <person name="Perotto S."/>
        </authorList>
    </citation>
    <scope>NUCLEOTIDE SEQUENCE [LARGE SCALE GENOMIC DNA]</scope>
    <source>
        <strain evidence="2 3">F</strain>
    </source>
</reference>
<evidence type="ECO:0000256" key="1">
    <source>
        <dbReference type="SAM" id="MobiDB-lite"/>
    </source>
</evidence>
<accession>A0A2J6RWP6</accession>